<dbReference type="Proteomes" id="UP000694389">
    <property type="component" value="Unassembled WGS sequence"/>
</dbReference>
<feature type="domain" description="G-protein coupled receptors family 3 profile" evidence="13">
    <location>
        <begin position="543"/>
        <end position="794"/>
    </location>
</feature>
<evidence type="ECO:0000313" key="15">
    <source>
        <dbReference type="Proteomes" id="UP000694389"/>
    </source>
</evidence>
<dbReference type="GeneTree" id="ENSGT00940000158416"/>
<evidence type="ECO:0000256" key="9">
    <source>
        <dbReference type="ARBA" id="ARBA00023180"/>
    </source>
</evidence>
<dbReference type="Gene3D" id="2.10.50.30">
    <property type="entry name" value="GPCR, family 3, nine cysteines domain"/>
    <property type="match status" value="1"/>
</dbReference>
<name>A0A8P4G5Q6_DICLA</name>
<dbReference type="Gene3D" id="3.40.50.2300">
    <property type="match status" value="2"/>
</dbReference>
<feature type="transmembrane region" description="Helical" evidence="11">
    <location>
        <begin position="731"/>
        <end position="756"/>
    </location>
</feature>
<dbReference type="InterPro" id="IPR000337">
    <property type="entry name" value="GPCR_3"/>
</dbReference>
<evidence type="ECO:0000256" key="4">
    <source>
        <dbReference type="ARBA" id="ARBA00022729"/>
    </source>
</evidence>
<keyword evidence="10" id="KW-0807">Transducer</keyword>
<organism evidence="14 15">
    <name type="scientific">Dicentrarchus labrax</name>
    <name type="common">European seabass</name>
    <name type="synonym">Morone labrax</name>
    <dbReference type="NCBI Taxonomy" id="13489"/>
    <lineage>
        <taxon>Eukaryota</taxon>
        <taxon>Metazoa</taxon>
        <taxon>Chordata</taxon>
        <taxon>Craniata</taxon>
        <taxon>Vertebrata</taxon>
        <taxon>Euteleostomi</taxon>
        <taxon>Actinopterygii</taxon>
        <taxon>Neopterygii</taxon>
        <taxon>Teleostei</taxon>
        <taxon>Neoteleostei</taxon>
        <taxon>Acanthomorphata</taxon>
        <taxon>Eupercaria</taxon>
        <taxon>Moronidae</taxon>
        <taxon>Dicentrarchus</taxon>
    </lineage>
</organism>
<dbReference type="Pfam" id="PF01094">
    <property type="entry name" value="ANF_receptor"/>
    <property type="match status" value="1"/>
</dbReference>
<sequence length="850" mass="96427">MHTCVHPRVSTMLLLLFVSILKAFCPCSGENGLLHAYSPGDIIIGGLFPVHRETNRSTMYDFKSFLRTQVMIYTIREINQRTPRVLPDFTLGYDIYDTCGDVNFAIRATLQLLKNQSDPERCLVPASFQSALPEPQTKAVIGEGYSEVSIAIARVIALSSVTQISYASTSEHLSRKRKFPTFLRTISSDEHQTRAIAKLVYKFNWKSVAIVGSDDEYGKYGSDNLVYIFREIKKICIEFIDILPGDFYEDLTKVNALVSKINKSSAEAIIMFTKDTNVGPIMREAINQKLNRTWIASDSWSTSSKVYQLKGIEKAGEVFGFISKMNEVPSFKDYVMSMFNGTTNAILEHYLTHYPLCSYRTDDNRCVADNIDMDKLYNVYLAVQVIVEGLRHLLKCDNQQCKHSGKFTALELFKEIKKVNFTVNTTHIFFNDNGDPSLGYDIVYWNTTNSTRIENFITYLFPKIIHVYHVALILFCLSQVTAYNCSKTCAPGQELKMQSKECCKDCVPCADGEFSAGNDEFSSPQRDKCLNKTVEFLHWEDPFVIILSCLGVFGIFVIFVFAMLFTMYHSTPIVKAVGGYLCFLELFSLLACFCVMFTFTGEPTRVSCMVGLPVFGLALSLCMACILANLFQILVGFNFDLKIGSWKKKLNRPLAVVTIVFGVQLAVCVSWLYFNPPFPDKETLNNAIVLKCDKGSDKFFIAMLGYNGFLAVSCLLFAFKGKQLPDLYKNARLITTSMMLFLIIWILLIPIYISLIGKYKRAIEGAAILISSYSILCCHLAPKCYIMVFRKEINNQHAITEYIRKHYEQNNMCLSVRGCLKDIFRNIISKRDLFILAHRFIANISVLLYC</sequence>
<protein>
    <recommendedName>
        <fullName evidence="13">G-protein coupled receptors family 3 profile domain-containing protein</fullName>
    </recommendedName>
</protein>
<dbReference type="PANTHER" id="PTHR24061:SF422">
    <property type="entry name" value="G-PROTEIN COUPLED RECEPTORS FAMILY 3 PROFILE DOMAIN-CONTAINING PROTEIN"/>
    <property type="match status" value="1"/>
</dbReference>
<evidence type="ECO:0000256" key="10">
    <source>
        <dbReference type="ARBA" id="ARBA00023224"/>
    </source>
</evidence>
<evidence type="ECO:0000256" key="1">
    <source>
        <dbReference type="ARBA" id="ARBA00004651"/>
    </source>
</evidence>
<dbReference type="SUPFAM" id="SSF53822">
    <property type="entry name" value="Periplasmic binding protein-like I"/>
    <property type="match status" value="1"/>
</dbReference>
<keyword evidence="15" id="KW-1185">Reference proteome</keyword>
<dbReference type="GO" id="GO:0004930">
    <property type="term" value="F:G protein-coupled receptor activity"/>
    <property type="evidence" value="ECO:0007669"/>
    <property type="project" value="UniProtKB-KW"/>
</dbReference>
<dbReference type="PANTHER" id="PTHR24061">
    <property type="entry name" value="CALCIUM-SENSING RECEPTOR-RELATED"/>
    <property type="match status" value="1"/>
</dbReference>
<dbReference type="GO" id="GO:0005886">
    <property type="term" value="C:plasma membrane"/>
    <property type="evidence" value="ECO:0007669"/>
    <property type="project" value="UniProtKB-SubCell"/>
</dbReference>
<evidence type="ECO:0000256" key="7">
    <source>
        <dbReference type="ARBA" id="ARBA00023136"/>
    </source>
</evidence>
<evidence type="ECO:0000256" key="8">
    <source>
        <dbReference type="ARBA" id="ARBA00023170"/>
    </source>
</evidence>
<dbReference type="InterPro" id="IPR001828">
    <property type="entry name" value="ANF_lig-bd_rcpt"/>
</dbReference>
<feature type="transmembrane region" description="Helical" evidence="11">
    <location>
        <begin position="762"/>
        <end position="781"/>
    </location>
</feature>
<feature type="transmembrane region" description="Helical" evidence="11">
    <location>
        <begin position="543"/>
        <end position="565"/>
    </location>
</feature>
<evidence type="ECO:0000256" key="6">
    <source>
        <dbReference type="ARBA" id="ARBA00023040"/>
    </source>
</evidence>
<dbReference type="PRINTS" id="PR00248">
    <property type="entry name" value="GPCRMGR"/>
</dbReference>
<keyword evidence="6" id="KW-0297">G-protein coupled receptor</keyword>
<comment type="subcellular location">
    <subcellularLocation>
        <location evidence="1">Cell membrane</location>
        <topology evidence="1">Multi-pass membrane protein</topology>
    </subcellularLocation>
</comment>
<dbReference type="FunFam" id="3.40.50.2300:FF:000016">
    <property type="entry name" value="Taste 1 receptor member 2"/>
    <property type="match status" value="1"/>
</dbReference>
<dbReference type="AlphaFoldDB" id="A0A8P4G5Q6"/>
<reference evidence="14" key="2">
    <citation type="submission" date="2025-09" db="UniProtKB">
        <authorList>
            <consortium name="Ensembl"/>
        </authorList>
    </citation>
    <scope>IDENTIFICATION</scope>
</reference>
<keyword evidence="2" id="KW-1003">Cell membrane</keyword>
<dbReference type="InterPro" id="IPR038550">
    <property type="entry name" value="GPCR_3_9-Cys_sf"/>
</dbReference>
<evidence type="ECO:0000256" key="5">
    <source>
        <dbReference type="ARBA" id="ARBA00022989"/>
    </source>
</evidence>
<feature type="transmembrane region" description="Helical" evidence="11">
    <location>
        <begin position="699"/>
        <end position="719"/>
    </location>
</feature>
<dbReference type="InterPro" id="IPR017978">
    <property type="entry name" value="GPCR_3_C"/>
</dbReference>
<evidence type="ECO:0000313" key="14">
    <source>
        <dbReference type="Ensembl" id="ENSDLAP00005072391.1"/>
    </source>
</evidence>
<dbReference type="Ensembl" id="ENSDLAT00005088974.1">
    <property type="protein sequence ID" value="ENSDLAP00005072391.1"/>
    <property type="gene ID" value="ENSDLAG00005032918.1"/>
</dbReference>
<keyword evidence="3 11" id="KW-0812">Transmembrane</keyword>
<evidence type="ECO:0000256" key="12">
    <source>
        <dbReference type="SAM" id="SignalP"/>
    </source>
</evidence>
<feature type="transmembrane region" description="Helical" evidence="11">
    <location>
        <begin position="577"/>
        <end position="599"/>
    </location>
</feature>
<feature type="transmembrane region" description="Helical" evidence="11">
    <location>
        <begin position="611"/>
        <end position="634"/>
    </location>
</feature>
<keyword evidence="8" id="KW-0675">Receptor</keyword>
<keyword evidence="9" id="KW-0325">Glycoprotein</keyword>
<keyword evidence="4 12" id="KW-0732">Signal</keyword>
<evidence type="ECO:0000256" key="11">
    <source>
        <dbReference type="SAM" id="Phobius"/>
    </source>
</evidence>
<dbReference type="Pfam" id="PF00003">
    <property type="entry name" value="7tm_3"/>
    <property type="match status" value="1"/>
</dbReference>
<evidence type="ECO:0000259" key="13">
    <source>
        <dbReference type="PROSITE" id="PS50259"/>
    </source>
</evidence>
<reference evidence="14" key="1">
    <citation type="submission" date="2025-08" db="UniProtKB">
        <authorList>
            <consortium name="Ensembl"/>
        </authorList>
    </citation>
    <scope>IDENTIFICATION</scope>
</reference>
<keyword evidence="7 11" id="KW-0472">Membrane</keyword>
<accession>A0A8P4G5Q6</accession>
<feature type="transmembrane region" description="Helical" evidence="11">
    <location>
        <begin position="654"/>
        <end position="674"/>
    </location>
</feature>
<dbReference type="PROSITE" id="PS50259">
    <property type="entry name" value="G_PROTEIN_RECEP_F3_4"/>
    <property type="match status" value="1"/>
</dbReference>
<dbReference type="InterPro" id="IPR000068">
    <property type="entry name" value="GPCR_3_Ca_sens_rcpt-rel"/>
</dbReference>
<feature type="signal peptide" evidence="12">
    <location>
        <begin position="1"/>
        <end position="29"/>
    </location>
</feature>
<dbReference type="InterPro" id="IPR028082">
    <property type="entry name" value="Peripla_BP_I"/>
</dbReference>
<proteinExistence type="predicted"/>
<keyword evidence="5 11" id="KW-1133">Transmembrane helix</keyword>
<evidence type="ECO:0000256" key="3">
    <source>
        <dbReference type="ARBA" id="ARBA00022692"/>
    </source>
</evidence>
<evidence type="ECO:0000256" key="2">
    <source>
        <dbReference type="ARBA" id="ARBA00022475"/>
    </source>
</evidence>
<feature type="chain" id="PRO_5035774010" description="G-protein coupled receptors family 3 profile domain-containing protein" evidence="12">
    <location>
        <begin position="30"/>
        <end position="850"/>
    </location>
</feature>